<dbReference type="CDD" id="cd01392">
    <property type="entry name" value="HTH_LacI"/>
    <property type="match status" value="1"/>
</dbReference>
<dbReference type="SUPFAM" id="SSF53822">
    <property type="entry name" value="Periplasmic binding protein-like I"/>
    <property type="match status" value="1"/>
</dbReference>
<organism evidence="5 6">
    <name type="scientific">Rhizosphaericola mali</name>
    <dbReference type="NCBI Taxonomy" id="2545455"/>
    <lineage>
        <taxon>Bacteria</taxon>
        <taxon>Pseudomonadati</taxon>
        <taxon>Bacteroidota</taxon>
        <taxon>Chitinophagia</taxon>
        <taxon>Chitinophagales</taxon>
        <taxon>Chitinophagaceae</taxon>
        <taxon>Rhizosphaericola</taxon>
    </lineage>
</organism>
<dbReference type="OrthoDB" id="9803256at2"/>
<dbReference type="PANTHER" id="PTHR30146:SF109">
    <property type="entry name" value="HTH-TYPE TRANSCRIPTIONAL REGULATOR GALS"/>
    <property type="match status" value="1"/>
</dbReference>
<evidence type="ECO:0000313" key="5">
    <source>
        <dbReference type="EMBL" id="QES89479.1"/>
    </source>
</evidence>
<dbReference type="PROSITE" id="PS50932">
    <property type="entry name" value="HTH_LACI_2"/>
    <property type="match status" value="1"/>
</dbReference>
<dbReference type="PANTHER" id="PTHR30146">
    <property type="entry name" value="LACI-RELATED TRANSCRIPTIONAL REPRESSOR"/>
    <property type="match status" value="1"/>
</dbReference>
<gene>
    <name evidence="5" type="ORF">E0W69_012665</name>
</gene>
<dbReference type="Gene3D" id="1.10.260.40">
    <property type="entry name" value="lambda repressor-like DNA-binding domains"/>
    <property type="match status" value="1"/>
</dbReference>
<dbReference type="Gene3D" id="3.40.50.2300">
    <property type="match status" value="2"/>
</dbReference>
<dbReference type="Pfam" id="PF00356">
    <property type="entry name" value="LacI"/>
    <property type="match status" value="1"/>
</dbReference>
<feature type="domain" description="HTH lacI-type" evidence="4">
    <location>
        <begin position="4"/>
        <end position="60"/>
    </location>
</feature>
<keyword evidence="3" id="KW-0804">Transcription</keyword>
<dbReference type="InterPro" id="IPR001761">
    <property type="entry name" value="Peripla_BP/Lac1_sug-bd_dom"/>
</dbReference>
<dbReference type="SMART" id="SM00354">
    <property type="entry name" value="HTH_LACI"/>
    <property type="match status" value="1"/>
</dbReference>
<dbReference type="EMBL" id="CP044016">
    <property type="protein sequence ID" value="QES89479.1"/>
    <property type="molecule type" value="Genomic_DNA"/>
</dbReference>
<reference evidence="5 6" key="1">
    <citation type="submission" date="2019-09" db="EMBL/GenBank/DDBJ databases">
        <title>Complete genome sequence of Arachidicoccus sp. B3-10 isolated from apple orchard soil.</title>
        <authorList>
            <person name="Kim H.S."/>
            <person name="Han K.-I."/>
            <person name="Suh M.K."/>
            <person name="Lee K.C."/>
            <person name="Eom M.K."/>
            <person name="Kim J.-S."/>
            <person name="Kang S.W."/>
            <person name="Sin Y."/>
            <person name="Lee J.-S."/>
        </authorList>
    </citation>
    <scope>NUCLEOTIDE SEQUENCE [LARGE SCALE GENOMIC DNA]</scope>
    <source>
        <strain evidence="5 6">B3-10</strain>
    </source>
</reference>
<dbReference type="GO" id="GO:0003700">
    <property type="term" value="F:DNA-binding transcription factor activity"/>
    <property type="evidence" value="ECO:0007669"/>
    <property type="project" value="TreeGrafter"/>
</dbReference>
<dbReference type="SUPFAM" id="SSF47413">
    <property type="entry name" value="lambda repressor-like DNA-binding domains"/>
    <property type="match status" value="1"/>
</dbReference>
<protein>
    <submittedName>
        <fullName evidence="5">LacI family transcriptional regulator</fullName>
    </submittedName>
</protein>
<dbReference type="AlphaFoldDB" id="A0A5P2G5N7"/>
<keyword evidence="2" id="KW-0238">DNA-binding</keyword>
<evidence type="ECO:0000256" key="3">
    <source>
        <dbReference type="ARBA" id="ARBA00023163"/>
    </source>
</evidence>
<dbReference type="Pfam" id="PF00532">
    <property type="entry name" value="Peripla_BP_1"/>
    <property type="match status" value="1"/>
</dbReference>
<evidence type="ECO:0000256" key="1">
    <source>
        <dbReference type="ARBA" id="ARBA00023015"/>
    </source>
</evidence>
<keyword evidence="1" id="KW-0805">Transcription regulation</keyword>
<dbReference type="InterPro" id="IPR028082">
    <property type="entry name" value="Peripla_BP_I"/>
</dbReference>
<dbReference type="RefSeq" id="WP_131330423.1">
    <property type="nucleotide sequence ID" value="NZ_CP044016.1"/>
</dbReference>
<dbReference type="InterPro" id="IPR010982">
    <property type="entry name" value="Lambda_DNA-bd_dom_sf"/>
</dbReference>
<dbReference type="GO" id="GO:0000976">
    <property type="term" value="F:transcription cis-regulatory region binding"/>
    <property type="evidence" value="ECO:0007669"/>
    <property type="project" value="TreeGrafter"/>
</dbReference>
<dbReference type="KEGG" id="arac:E0W69_012665"/>
<proteinExistence type="predicted"/>
<dbReference type="Proteomes" id="UP000292424">
    <property type="component" value="Chromosome"/>
</dbReference>
<sequence>MKKVSIKDVAQKAGVSTALVSYVINGRLQERINEQTAQKIKDAIKELNYRPNRIAQSLKLQKTFTIGLIVPDIANPFSSAVARLIEDEATKQEYSLLIASSDENIDKLKSITELFINRQVDGLIIGAVENSKAYIQELTDRNIPLVLIDRYFSDVDVCSVSIDNFAISGKAAQNLLDQGRKNVAVFSYKTTLEHLNARVEGFEQTIAQNKEARSQAFYIDEKLLPMQMSEAFDHLFENNSHIDGLYFTTNKLAVEGIKQLIQRKIQVPEKVNIVAFDETDAFDLYTSPLYYIQQPLQLLAETSVDLLTQQIDNNPIAEKKVQFESTLILKKSIH</sequence>
<evidence type="ECO:0000256" key="2">
    <source>
        <dbReference type="ARBA" id="ARBA00023125"/>
    </source>
</evidence>
<keyword evidence="6" id="KW-1185">Reference proteome</keyword>
<dbReference type="InterPro" id="IPR000843">
    <property type="entry name" value="HTH_LacI"/>
</dbReference>
<accession>A0A5P2G5N7</accession>
<evidence type="ECO:0000313" key="6">
    <source>
        <dbReference type="Proteomes" id="UP000292424"/>
    </source>
</evidence>
<name>A0A5P2G5N7_9BACT</name>
<evidence type="ECO:0000259" key="4">
    <source>
        <dbReference type="PROSITE" id="PS50932"/>
    </source>
</evidence>